<gene>
    <name evidence="4" type="primary">LOC114248977</name>
</gene>
<keyword evidence="3" id="KW-1185">Reference proteome</keyword>
<dbReference type="Gene3D" id="1.25.70.10">
    <property type="entry name" value="Transcription termination factor 3, mitochondrial"/>
    <property type="match status" value="2"/>
</dbReference>
<dbReference type="OrthoDB" id="10064535at2759"/>
<name>A0A6J2K9C9_BOMMA</name>
<dbReference type="GO" id="GO:0003676">
    <property type="term" value="F:nucleic acid binding"/>
    <property type="evidence" value="ECO:0007669"/>
    <property type="project" value="InterPro"/>
</dbReference>
<proteinExistence type="inferred from homology"/>
<dbReference type="AlphaFoldDB" id="A0A6J2K9C9"/>
<dbReference type="PANTHER" id="PTHR15437:SF7">
    <property type="entry name" value="TRANSCRIPTION TERMINATION FACTOR 5, MITOCHONDRIAL"/>
    <property type="match status" value="1"/>
</dbReference>
<dbReference type="KEGG" id="bman:114248977"/>
<dbReference type="InterPro" id="IPR038538">
    <property type="entry name" value="MTERF_sf"/>
</dbReference>
<protein>
    <submittedName>
        <fullName evidence="4">Transcription termination factor 5, mitochondrial-like</fullName>
    </submittedName>
</protein>
<dbReference type="PANTHER" id="PTHR15437">
    <property type="entry name" value="TRANSCRIPTION TERMINATION FACTOR, MITOCHONDRIAL"/>
    <property type="match status" value="1"/>
</dbReference>
<evidence type="ECO:0000313" key="3">
    <source>
        <dbReference type="Proteomes" id="UP000504629"/>
    </source>
</evidence>
<dbReference type="GeneID" id="114248977"/>
<dbReference type="GO" id="GO:0006393">
    <property type="term" value="P:termination of mitochondrial transcription"/>
    <property type="evidence" value="ECO:0007669"/>
    <property type="project" value="TreeGrafter"/>
</dbReference>
<reference evidence="4" key="1">
    <citation type="submission" date="2025-08" db="UniProtKB">
        <authorList>
            <consortium name="RefSeq"/>
        </authorList>
    </citation>
    <scope>IDENTIFICATION</scope>
    <source>
        <tissue evidence="4">Silk gland</tissue>
    </source>
</reference>
<dbReference type="Proteomes" id="UP000504629">
    <property type="component" value="Unplaced"/>
</dbReference>
<evidence type="ECO:0000256" key="1">
    <source>
        <dbReference type="ARBA" id="ARBA00007692"/>
    </source>
</evidence>
<evidence type="ECO:0000256" key="2">
    <source>
        <dbReference type="ARBA" id="ARBA00022946"/>
    </source>
</evidence>
<keyword evidence="2" id="KW-0809">Transit peptide</keyword>
<dbReference type="GO" id="GO:0005759">
    <property type="term" value="C:mitochondrial matrix"/>
    <property type="evidence" value="ECO:0007669"/>
    <property type="project" value="TreeGrafter"/>
</dbReference>
<evidence type="ECO:0000313" key="4">
    <source>
        <dbReference type="RefSeq" id="XP_028038228.1"/>
    </source>
</evidence>
<comment type="similarity">
    <text evidence="1">Belongs to the mTERF family.</text>
</comment>
<sequence length="520" mass="60854">MNLRNVRLKSLLRRRSIYTSKRYSSTNVEETSVKHLCKHLSLSESNVQYICLKYPVLRNINEAKVQDLVNTVRELGFDKNVLIEEPSLFSILPQTLRLRYQVLDECGIQTINKSHLLSYLTLVKHKTVYELKKSNDIPFHINVENRLAGYMTQWPTSLTTLILGDVNNYNLYDLRLKILQRYLELVLDLTNNEFDRGLQTYPTIRHRPLKFINKTLSILKSEIMMPINKIKSNLYLIHVDPENLKDIMYNLQSLGGLDIKEVIRSHPKLATKRCSTMMEMKKLLNEYGIDNEAQRRCFDIYTLAPSTVRERLENAKSIPEFNTFLNHPRFLKMIHYNKTALNRLRKSFENNKKCLSLNILSGSSAHYEVFEKSPGDRLGKGKDLLFCVSQSLGKNYGMNEIRRILKRHPFWINVPLVQVQYVCEKLSKEFSHEDIYFNCPIILYPWDKIRDALKSLKTAVHSNLDHLDFNRLGNRQKLSLVLYALEKKHYFSGNGVWAEDKTRNIICPLNKENIKQSVPI</sequence>
<organism evidence="3 4">
    <name type="scientific">Bombyx mandarina</name>
    <name type="common">Wild silk moth</name>
    <name type="synonym">Wild silkworm</name>
    <dbReference type="NCBI Taxonomy" id="7092"/>
    <lineage>
        <taxon>Eukaryota</taxon>
        <taxon>Metazoa</taxon>
        <taxon>Ecdysozoa</taxon>
        <taxon>Arthropoda</taxon>
        <taxon>Hexapoda</taxon>
        <taxon>Insecta</taxon>
        <taxon>Pterygota</taxon>
        <taxon>Neoptera</taxon>
        <taxon>Endopterygota</taxon>
        <taxon>Lepidoptera</taxon>
        <taxon>Glossata</taxon>
        <taxon>Ditrysia</taxon>
        <taxon>Bombycoidea</taxon>
        <taxon>Bombycidae</taxon>
        <taxon>Bombycinae</taxon>
        <taxon>Bombyx</taxon>
    </lineage>
</organism>
<dbReference type="InterPro" id="IPR003690">
    <property type="entry name" value="MTERF"/>
</dbReference>
<dbReference type="RefSeq" id="XP_028038228.1">
    <property type="nucleotide sequence ID" value="XM_028182427.1"/>
</dbReference>
<accession>A0A6J2K9C9</accession>